<comment type="caution">
    <text evidence="2">The sequence shown here is derived from an EMBL/GenBank/DDBJ whole genome shotgun (WGS) entry which is preliminary data.</text>
</comment>
<feature type="domain" description="NAD(P)-binding" evidence="1">
    <location>
        <begin position="7"/>
        <end position="142"/>
    </location>
</feature>
<evidence type="ECO:0000313" key="5">
    <source>
        <dbReference type="Proteomes" id="UP000469950"/>
    </source>
</evidence>
<dbReference type="InterPro" id="IPR036291">
    <property type="entry name" value="NAD(P)-bd_dom_sf"/>
</dbReference>
<accession>A0A350RS14</accession>
<dbReference type="EMBL" id="DLYI01000099">
    <property type="protein sequence ID" value="HAC27710.1"/>
    <property type="molecule type" value="Genomic_DNA"/>
</dbReference>
<dbReference type="RefSeq" id="WP_153740971.1">
    <property type="nucleotide sequence ID" value="NZ_CAXEXJ010000028.1"/>
</dbReference>
<dbReference type="Gene3D" id="3.40.50.720">
    <property type="entry name" value="NAD(P)-binding Rossmann-like Domain"/>
    <property type="match status" value="1"/>
</dbReference>
<name>A0A350RS14_MARNT</name>
<evidence type="ECO:0000313" key="3">
    <source>
        <dbReference type="EMBL" id="KAE8545093.1"/>
    </source>
</evidence>
<evidence type="ECO:0000259" key="1">
    <source>
        <dbReference type="Pfam" id="PF13460"/>
    </source>
</evidence>
<reference evidence="3 5" key="2">
    <citation type="submission" date="2019-10" db="EMBL/GenBank/DDBJ databases">
        <title>Draft genome sequence of Marinobacter hydrocarbonoclasticus NCT7M from the microbiome of the marine copepod.</title>
        <authorList>
            <person name="Nuttall R."/>
            <person name="Sharma G."/>
            <person name="Moisander P."/>
        </authorList>
    </citation>
    <scope>NUCLEOTIDE SEQUENCE [LARGE SCALE GENOMIC DNA]</scope>
    <source>
        <strain evidence="3 5">NCT7M</strain>
    </source>
</reference>
<dbReference type="Proteomes" id="UP000261325">
    <property type="component" value="Unassembled WGS sequence"/>
</dbReference>
<dbReference type="PANTHER" id="PTHR14097:SF7">
    <property type="entry name" value="OXIDOREDUCTASE HTATIP2"/>
    <property type="match status" value="1"/>
</dbReference>
<sequence>MKVMVLGATGLTGGMVVEKLLEQPEISTVIAPVRRSMVVENPKLEQRFMDFDAMEAQPDAFQVDVLICCLGTTLKKAGSREAFRKVDHDYALKAAQMARNAGARALILMSAIGASSQSPVFYNRVKGELEDNVRALKFPYLAIYHPSLLLGQRKEARTAEALGVAVMPVANRALIGPLRKYRAIEAEAVASAMVNELETISGITSGGAVVRVWEYDDILTMGNRR</sequence>
<dbReference type="SUPFAM" id="SSF51735">
    <property type="entry name" value="NAD(P)-binding Rossmann-fold domains"/>
    <property type="match status" value="1"/>
</dbReference>
<dbReference type="Pfam" id="PF13460">
    <property type="entry name" value="NAD_binding_10"/>
    <property type="match status" value="1"/>
</dbReference>
<gene>
    <name evidence="2" type="ORF">DCF82_07850</name>
    <name evidence="3" type="ORF">F6453_2424</name>
</gene>
<dbReference type="InterPro" id="IPR016040">
    <property type="entry name" value="NAD(P)-bd_dom"/>
</dbReference>
<dbReference type="EMBL" id="WBMP01000010">
    <property type="protein sequence ID" value="KAE8545093.1"/>
    <property type="molecule type" value="Genomic_DNA"/>
</dbReference>
<evidence type="ECO:0000313" key="4">
    <source>
        <dbReference type="Proteomes" id="UP000261325"/>
    </source>
</evidence>
<dbReference type="Proteomes" id="UP000469950">
    <property type="component" value="Unassembled WGS sequence"/>
</dbReference>
<organism evidence="2 4">
    <name type="scientific">Marinobacter nauticus</name>
    <name type="common">Marinobacter hydrocarbonoclasticus</name>
    <name type="synonym">Marinobacter aquaeolei</name>
    <dbReference type="NCBI Taxonomy" id="2743"/>
    <lineage>
        <taxon>Bacteria</taxon>
        <taxon>Pseudomonadati</taxon>
        <taxon>Pseudomonadota</taxon>
        <taxon>Gammaproteobacteria</taxon>
        <taxon>Pseudomonadales</taxon>
        <taxon>Marinobacteraceae</taxon>
        <taxon>Marinobacter</taxon>
    </lineage>
</organism>
<evidence type="ECO:0000313" key="2">
    <source>
        <dbReference type="EMBL" id="HAC27710.1"/>
    </source>
</evidence>
<protein>
    <submittedName>
        <fullName evidence="2">Nucleoside-diphosphate sugar epimerase</fullName>
    </submittedName>
    <submittedName>
        <fullName evidence="3">Oxidoreductase</fullName>
    </submittedName>
</protein>
<proteinExistence type="predicted"/>
<reference evidence="2 4" key="1">
    <citation type="journal article" date="2018" name="Nat. Biotechnol.">
        <title>A standardized bacterial taxonomy based on genome phylogeny substantially revises the tree of life.</title>
        <authorList>
            <person name="Parks D.H."/>
            <person name="Chuvochina M."/>
            <person name="Waite D.W."/>
            <person name="Rinke C."/>
            <person name="Skarshewski A."/>
            <person name="Chaumeil P.A."/>
            <person name="Hugenholtz P."/>
        </authorList>
    </citation>
    <scope>NUCLEOTIDE SEQUENCE [LARGE SCALE GENOMIC DNA]</scope>
    <source>
        <strain evidence="2">UBA9049</strain>
    </source>
</reference>
<dbReference type="AlphaFoldDB" id="A0A350RS14"/>
<dbReference type="PANTHER" id="PTHR14097">
    <property type="entry name" value="OXIDOREDUCTASE HTATIP2"/>
    <property type="match status" value="1"/>
</dbReference>